<accession>A0AAE7MSS0</accession>
<dbReference type="AlphaFoldDB" id="A0AAE7MSS0"/>
<name>A0AAE7MSS0_ENTGA</name>
<reference evidence="1 2" key="1">
    <citation type="submission" date="2020-03" db="EMBL/GenBank/DDBJ databases">
        <title>Characterization of ganglioside-mimicking enterococci.</title>
        <authorList>
            <person name="Patry R.T."/>
            <person name="Nothaft H."/>
            <person name="Bridger R."/>
            <person name="Shajahan A."/>
            <person name="Huynh S."/>
            <person name="Sanchez S."/>
            <person name="Azadi P."/>
            <person name="Cooper K."/>
            <person name="Miller W.G."/>
            <person name="Parker C.T."/>
            <person name="Wells L."/>
            <person name="Szymanski C.M."/>
        </authorList>
    </citation>
    <scope>NUCLEOTIDE SEQUENCE [LARGE SCALE GENOMIC DNA]</scope>
    <source>
        <strain evidence="1 2">EGM181</strain>
    </source>
</reference>
<organism evidence="1 2">
    <name type="scientific">Enterococcus gallinarum</name>
    <dbReference type="NCBI Taxonomy" id="1353"/>
    <lineage>
        <taxon>Bacteria</taxon>
        <taxon>Bacillati</taxon>
        <taxon>Bacillota</taxon>
        <taxon>Bacilli</taxon>
        <taxon>Lactobacillales</taxon>
        <taxon>Enterococcaceae</taxon>
        <taxon>Enterococcus</taxon>
    </lineage>
</organism>
<protein>
    <submittedName>
        <fullName evidence="1">Uncharacterized protein</fullName>
    </submittedName>
</protein>
<sequence>MGLCPKIHGLCKSSDETGETITDVVNIREEFGHWEIDIAAGLKSDKDHD</sequence>
<evidence type="ECO:0000313" key="1">
    <source>
        <dbReference type="EMBL" id="QOG28914.1"/>
    </source>
</evidence>
<proteinExistence type="predicted"/>
<gene>
    <name evidence="1" type="ORF">EGM181_17375</name>
</gene>
<dbReference type="Proteomes" id="UP000516696">
    <property type="component" value="Chromosome"/>
</dbReference>
<dbReference type="EMBL" id="CP050485">
    <property type="protein sequence ID" value="QOG28914.1"/>
    <property type="molecule type" value="Genomic_DNA"/>
</dbReference>
<dbReference type="RefSeq" id="WP_162787456.1">
    <property type="nucleotide sequence ID" value="NZ_JBDMRO010000001.1"/>
</dbReference>
<evidence type="ECO:0000313" key="2">
    <source>
        <dbReference type="Proteomes" id="UP000516696"/>
    </source>
</evidence>